<dbReference type="Proteomes" id="UP000547674">
    <property type="component" value="Unassembled WGS sequence"/>
</dbReference>
<comment type="caution">
    <text evidence="2">The sequence shown here is derived from an EMBL/GenBank/DDBJ whole genome shotgun (WGS) entry which is preliminary data.</text>
</comment>
<dbReference type="AlphaFoldDB" id="A0A7Y2H1F9"/>
<feature type="domain" description="Protein kinase" evidence="1">
    <location>
        <begin position="80"/>
        <end position="299"/>
    </location>
</feature>
<keyword evidence="2" id="KW-0808">Transferase</keyword>
<keyword evidence="2" id="KW-0418">Kinase</keyword>
<gene>
    <name evidence="2" type="ORF">HKN21_04160</name>
</gene>
<evidence type="ECO:0000259" key="1">
    <source>
        <dbReference type="PROSITE" id="PS50011"/>
    </source>
</evidence>
<protein>
    <submittedName>
        <fullName evidence="2">Protein kinase</fullName>
    </submittedName>
</protein>
<dbReference type="SUPFAM" id="SSF56112">
    <property type="entry name" value="Protein kinase-like (PK-like)"/>
    <property type="match status" value="1"/>
</dbReference>
<sequence length="299" mass="33345">MHRESDPKTEKLLRLAEAIAEGTDVDWDTVSDDDAETQDTVSRLKTLETLIHAHRDLPDTAPVTQKTSPTSDNLLQWGPLLIKKKIGQGLMGEVYEAQDAEAGKTVSLLLRRPDWPLGETESEWFLKEMKSLSLIDHPSLISIEGYGLHENRAGIWVNPITSPSVEEGLVVRGGFTVGDCIHFAECILGVLIEMHQVGLLHRDLSAPKIFWTDGMEPQFFDVGSVLDRPPASLTNPSHPSVSPTSDLEMLSHLLVHLRKSVRGRITELTPCLESRYQELQSGNSEATREDWVNRMAELL</sequence>
<proteinExistence type="predicted"/>
<dbReference type="PROSITE" id="PS50011">
    <property type="entry name" value="PROTEIN_KINASE_DOM"/>
    <property type="match status" value="1"/>
</dbReference>
<organism evidence="2 3">
    <name type="scientific">Eiseniibacteriota bacterium</name>
    <dbReference type="NCBI Taxonomy" id="2212470"/>
    <lineage>
        <taxon>Bacteria</taxon>
        <taxon>Candidatus Eiseniibacteriota</taxon>
    </lineage>
</organism>
<dbReference type="InterPro" id="IPR011009">
    <property type="entry name" value="Kinase-like_dom_sf"/>
</dbReference>
<dbReference type="Pfam" id="PF00069">
    <property type="entry name" value="Pkinase"/>
    <property type="match status" value="1"/>
</dbReference>
<evidence type="ECO:0000313" key="2">
    <source>
        <dbReference type="EMBL" id="NNF05931.1"/>
    </source>
</evidence>
<accession>A0A7Y2H1F9</accession>
<dbReference type="EMBL" id="JABDJR010000155">
    <property type="protein sequence ID" value="NNF05931.1"/>
    <property type="molecule type" value="Genomic_DNA"/>
</dbReference>
<evidence type="ECO:0000313" key="3">
    <source>
        <dbReference type="Proteomes" id="UP000547674"/>
    </source>
</evidence>
<dbReference type="Gene3D" id="1.10.510.10">
    <property type="entry name" value="Transferase(Phosphotransferase) domain 1"/>
    <property type="match status" value="1"/>
</dbReference>
<name>A0A7Y2H1F9_UNCEI</name>
<dbReference type="GO" id="GO:0004672">
    <property type="term" value="F:protein kinase activity"/>
    <property type="evidence" value="ECO:0007669"/>
    <property type="project" value="InterPro"/>
</dbReference>
<dbReference type="SMART" id="SM00220">
    <property type="entry name" value="S_TKc"/>
    <property type="match status" value="1"/>
</dbReference>
<reference evidence="2 3" key="1">
    <citation type="submission" date="2020-03" db="EMBL/GenBank/DDBJ databases">
        <title>Metabolic flexibility allows generalist bacteria to become dominant in a frequently disturbed ecosystem.</title>
        <authorList>
            <person name="Chen Y.-J."/>
            <person name="Leung P.M."/>
            <person name="Bay S.K."/>
            <person name="Hugenholtz P."/>
            <person name="Kessler A.J."/>
            <person name="Shelley G."/>
            <person name="Waite D.W."/>
            <person name="Cook P.L."/>
            <person name="Greening C."/>
        </authorList>
    </citation>
    <scope>NUCLEOTIDE SEQUENCE [LARGE SCALE GENOMIC DNA]</scope>
    <source>
        <strain evidence="2">SS_bin_28</strain>
    </source>
</reference>
<dbReference type="InterPro" id="IPR000719">
    <property type="entry name" value="Prot_kinase_dom"/>
</dbReference>
<dbReference type="GO" id="GO:0005524">
    <property type="term" value="F:ATP binding"/>
    <property type="evidence" value="ECO:0007669"/>
    <property type="project" value="InterPro"/>
</dbReference>